<dbReference type="EMBL" id="JACHJL010000027">
    <property type="protein sequence ID" value="MBB5939736.1"/>
    <property type="molecule type" value="Genomic_DNA"/>
</dbReference>
<gene>
    <name evidence="4" type="ORF">FHS42_006832</name>
</gene>
<feature type="chain" id="PRO_5030601363" description="DUF4232 domain-containing protein" evidence="2">
    <location>
        <begin position="50"/>
        <end position="210"/>
    </location>
</feature>
<evidence type="ECO:0000256" key="1">
    <source>
        <dbReference type="SAM" id="MobiDB-lite"/>
    </source>
</evidence>
<protein>
    <recommendedName>
        <fullName evidence="3">DUF4232 domain-containing protein</fullName>
    </recommendedName>
</protein>
<feature type="signal peptide" evidence="2">
    <location>
        <begin position="1"/>
        <end position="49"/>
    </location>
</feature>
<sequence length="210" mass="21744">MRSTSTTSTIMTRATAAPRSTPATRTTAGVAVMAAALLAAGLSASSASATGSAAGDHARKASAAAVPTCKLGGLKVTLDDGGVDPGVRNGMSHAGIYLRFKNTTDHTCLLRGYPGLGLERTDHKALATKAEWGSTWYAKDPGKTNVRVESGDSAWADLAWTQSGTDAVQAGYLKVTPPAETKSATLRFDRLVDWGRLQVTSLADQPPKIG</sequence>
<dbReference type="RefSeq" id="WP_246495737.1">
    <property type="nucleotide sequence ID" value="NZ_JACHJL010000027.1"/>
</dbReference>
<dbReference type="InterPro" id="IPR025326">
    <property type="entry name" value="DUF4232"/>
</dbReference>
<keyword evidence="5" id="KW-1185">Reference proteome</keyword>
<keyword evidence="2" id="KW-0732">Signal</keyword>
<evidence type="ECO:0000256" key="2">
    <source>
        <dbReference type="SAM" id="SignalP"/>
    </source>
</evidence>
<evidence type="ECO:0000313" key="5">
    <source>
        <dbReference type="Proteomes" id="UP000588098"/>
    </source>
</evidence>
<evidence type="ECO:0000259" key="3">
    <source>
        <dbReference type="Pfam" id="PF14016"/>
    </source>
</evidence>
<evidence type="ECO:0000313" key="4">
    <source>
        <dbReference type="EMBL" id="MBB5939736.1"/>
    </source>
</evidence>
<feature type="domain" description="DUF4232" evidence="3">
    <location>
        <begin position="69"/>
        <end position="200"/>
    </location>
</feature>
<comment type="caution">
    <text evidence="4">The sequence shown here is derived from an EMBL/GenBank/DDBJ whole genome shotgun (WGS) entry which is preliminary data.</text>
</comment>
<feature type="region of interest" description="Disordered" evidence="1">
    <location>
        <begin position="1"/>
        <end position="23"/>
    </location>
</feature>
<dbReference type="Pfam" id="PF14016">
    <property type="entry name" value="DUF4232"/>
    <property type="match status" value="1"/>
</dbReference>
<accession>A0A7W9V2X1</accession>
<dbReference type="AlphaFoldDB" id="A0A7W9V2X1"/>
<name>A0A7W9V2X1_9ACTN</name>
<proteinExistence type="predicted"/>
<dbReference type="Proteomes" id="UP000588098">
    <property type="component" value="Unassembled WGS sequence"/>
</dbReference>
<reference evidence="4 5" key="1">
    <citation type="submission" date="2020-08" db="EMBL/GenBank/DDBJ databases">
        <title>Genomic Encyclopedia of Type Strains, Phase III (KMG-III): the genomes of soil and plant-associated and newly described type strains.</title>
        <authorList>
            <person name="Whitman W."/>
        </authorList>
    </citation>
    <scope>NUCLEOTIDE SEQUENCE [LARGE SCALE GENOMIC DNA]</scope>
    <source>
        <strain evidence="4 5">CECT 8305</strain>
    </source>
</reference>
<organism evidence="4 5">
    <name type="scientific">Streptomyces zagrosensis</name>
    <dbReference type="NCBI Taxonomy" id="1042984"/>
    <lineage>
        <taxon>Bacteria</taxon>
        <taxon>Bacillati</taxon>
        <taxon>Actinomycetota</taxon>
        <taxon>Actinomycetes</taxon>
        <taxon>Kitasatosporales</taxon>
        <taxon>Streptomycetaceae</taxon>
        <taxon>Streptomyces</taxon>
    </lineage>
</organism>